<feature type="compositionally biased region" description="Low complexity" evidence="1">
    <location>
        <begin position="47"/>
        <end position="64"/>
    </location>
</feature>
<proteinExistence type="predicted"/>
<feature type="compositionally biased region" description="Basic and acidic residues" evidence="1">
    <location>
        <begin position="1"/>
        <end position="20"/>
    </location>
</feature>
<accession>A0A6P8GXM9</accession>
<dbReference type="GeneID" id="116286611"/>
<feature type="region of interest" description="Disordered" evidence="1">
    <location>
        <begin position="1"/>
        <end position="80"/>
    </location>
</feature>
<feature type="compositionally biased region" description="Basic residues" evidence="1">
    <location>
        <begin position="68"/>
        <end position="80"/>
    </location>
</feature>
<gene>
    <name evidence="3" type="primary">LOC116286611</name>
</gene>
<dbReference type="RefSeq" id="XP_031549024.1">
    <property type="nucleotide sequence ID" value="XM_031693164.1"/>
</dbReference>
<sequence>MANNREAKRLCIETNDEQKTAESVFPDMEEDKDSNDLKEEEGDSDNDSTISSSNSTSSTTTSSTVNIKRNHPRGKRKKKRKNIAFRCSNFLKEDHKLPLFSVQFNYFVKDEDSGPHIFATAGSNRVSTSCLLVIFRLRKNLVQVSTAGFSIEAGNRQIPPSTLATRNLAAYSANSQFSH</sequence>
<organism evidence="2 3">
    <name type="scientific">Actinia tenebrosa</name>
    <name type="common">Australian red waratah sea anemone</name>
    <dbReference type="NCBI Taxonomy" id="6105"/>
    <lineage>
        <taxon>Eukaryota</taxon>
        <taxon>Metazoa</taxon>
        <taxon>Cnidaria</taxon>
        <taxon>Anthozoa</taxon>
        <taxon>Hexacorallia</taxon>
        <taxon>Actiniaria</taxon>
        <taxon>Actiniidae</taxon>
        <taxon>Actinia</taxon>
    </lineage>
</organism>
<dbReference type="Proteomes" id="UP000515163">
    <property type="component" value="Unplaced"/>
</dbReference>
<name>A0A6P8GXM9_ACTTE</name>
<protein>
    <submittedName>
        <fullName evidence="3">Polycomb protein eed-like</fullName>
    </submittedName>
</protein>
<feature type="compositionally biased region" description="Acidic residues" evidence="1">
    <location>
        <begin position="27"/>
        <end position="46"/>
    </location>
</feature>
<dbReference type="OrthoDB" id="10422716at2759"/>
<reference evidence="3" key="1">
    <citation type="submission" date="2025-08" db="UniProtKB">
        <authorList>
            <consortium name="RefSeq"/>
        </authorList>
    </citation>
    <scope>IDENTIFICATION</scope>
    <source>
        <tissue evidence="3">Tentacle</tissue>
    </source>
</reference>
<keyword evidence="2" id="KW-1185">Reference proteome</keyword>
<dbReference type="InParanoid" id="A0A6P8GXM9"/>
<evidence type="ECO:0000313" key="3">
    <source>
        <dbReference type="RefSeq" id="XP_031549024.1"/>
    </source>
</evidence>
<evidence type="ECO:0000313" key="2">
    <source>
        <dbReference type="Proteomes" id="UP000515163"/>
    </source>
</evidence>
<dbReference type="KEGG" id="aten:116286611"/>
<dbReference type="AlphaFoldDB" id="A0A6P8GXM9"/>
<evidence type="ECO:0000256" key="1">
    <source>
        <dbReference type="SAM" id="MobiDB-lite"/>
    </source>
</evidence>